<dbReference type="Gene3D" id="3.40.50.300">
    <property type="entry name" value="P-loop containing nucleotide triphosphate hydrolases"/>
    <property type="match status" value="1"/>
</dbReference>
<evidence type="ECO:0000256" key="5">
    <source>
        <dbReference type="ARBA" id="ARBA00022840"/>
    </source>
</evidence>
<proteinExistence type="predicted"/>
<dbReference type="InterPro" id="IPR027417">
    <property type="entry name" value="P-loop_NTPase"/>
</dbReference>
<feature type="transmembrane region" description="Helical" evidence="8">
    <location>
        <begin position="147"/>
        <end position="166"/>
    </location>
</feature>
<dbReference type="Pfam" id="PF06472">
    <property type="entry name" value="ABC_membrane_2"/>
    <property type="match status" value="1"/>
</dbReference>
<feature type="transmembrane region" description="Helical" evidence="8">
    <location>
        <begin position="71"/>
        <end position="91"/>
    </location>
</feature>
<keyword evidence="6 8" id="KW-1133">Transmembrane helix</keyword>
<dbReference type="GO" id="GO:0005524">
    <property type="term" value="F:ATP binding"/>
    <property type="evidence" value="ECO:0007669"/>
    <property type="project" value="UniProtKB-KW"/>
</dbReference>
<keyword evidence="5 11" id="KW-0067">ATP-binding</keyword>
<feature type="domain" description="ABC transmembrane type-1" evidence="10">
    <location>
        <begin position="32"/>
        <end position="315"/>
    </location>
</feature>
<dbReference type="InterPro" id="IPR011527">
    <property type="entry name" value="ABC1_TM_dom"/>
</dbReference>
<comment type="caution">
    <text evidence="11">The sequence shown here is derived from an EMBL/GenBank/DDBJ whole genome shotgun (WGS) entry which is preliminary data.</text>
</comment>
<feature type="domain" description="ABC transporter" evidence="9">
    <location>
        <begin position="352"/>
        <end position="568"/>
    </location>
</feature>
<organism evidence="11 12">
    <name type="scientific">Microcoleus asticus IPMA8</name>
    <dbReference type="NCBI Taxonomy" id="2563858"/>
    <lineage>
        <taxon>Bacteria</taxon>
        <taxon>Bacillati</taxon>
        <taxon>Cyanobacteriota</taxon>
        <taxon>Cyanophyceae</taxon>
        <taxon>Oscillatoriophycideae</taxon>
        <taxon>Oscillatoriales</taxon>
        <taxon>Microcoleaceae</taxon>
        <taxon>Microcoleus</taxon>
        <taxon>Microcoleus asticus</taxon>
    </lineage>
</organism>
<name>A0ABX2CV77_9CYAN</name>
<evidence type="ECO:0000256" key="7">
    <source>
        <dbReference type="ARBA" id="ARBA00023136"/>
    </source>
</evidence>
<dbReference type="PROSITE" id="PS00211">
    <property type="entry name" value="ABC_TRANSPORTER_1"/>
    <property type="match status" value="1"/>
</dbReference>
<evidence type="ECO:0000256" key="3">
    <source>
        <dbReference type="ARBA" id="ARBA00022692"/>
    </source>
</evidence>
<keyword evidence="4" id="KW-0547">Nucleotide-binding</keyword>
<dbReference type="InterPro" id="IPR036640">
    <property type="entry name" value="ABC1_TM_sf"/>
</dbReference>
<gene>
    <name evidence="11" type="primary">bacA_1</name>
    <name evidence="11" type="ORF">E5S67_01899</name>
</gene>
<reference evidence="11 12" key="1">
    <citation type="journal article" date="2020" name="Sci. Rep.">
        <title>A novel cyanobacterial geosmin producer, revising GeoA distribution and dispersion patterns in Bacteria.</title>
        <authorList>
            <person name="Churro C."/>
            <person name="Semedo-Aguiar A.P."/>
            <person name="Silva A.D."/>
            <person name="Pereira-Leal J.B."/>
            <person name="Leite R.B."/>
        </authorList>
    </citation>
    <scope>NUCLEOTIDE SEQUENCE [LARGE SCALE GENOMIC DNA]</scope>
    <source>
        <strain evidence="11 12">IPMA8</strain>
    </source>
</reference>
<dbReference type="Gene3D" id="1.20.1560.10">
    <property type="entry name" value="ABC transporter type 1, transmembrane domain"/>
    <property type="match status" value="1"/>
</dbReference>
<protein>
    <submittedName>
        <fullName evidence="11">Vitamin B12 transport ATP-binding protein BacA</fullName>
    </submittedName>
</protein>
<accession>A0ABX2CV77</accession>
<dbReference type="InterPro" id="IPR017871">
    <property type="entry name" value="ABC_transporter-like_CS"/>
</dbReference>
<evidence type="ECO:0000259" key="10">
    <source>
        <dbReference type="PROSITE" id="PS50929"/>
    </source>
</evidence>
<dbReference type="SUPFAM" id="SSF90123">
    <property type="entry name" value="ABC transporter transmembrane region"/>
    <property type="match status" value="1"/>
</dbReference>
<evidence type="ECO:0000256" key="2">
    <source>
        <dbReference type="ARBA" id="ARBA00022448"/>
    </source>
</evidence>
<dbReference type="InterPro" id="IPR003439">
    <property type="entry name" value="ABC_transporter-like_ATP-bd"/>
</dbReference>
<keyword evidence="7 8" id="KW-0472">Membrane</keyword>
<evidence type="ECO:0000313" key="12">
    <source>
        <dbReference type="Proteomes" id="UP000702425"/>
    </source>
</evidence>
<evidence type="ECO:0000256" key="8">
    <source>
        <dbReference type="SAM" id="Phobius"/>
    </source>
</evidence>
<comment type="subcellular location">
    <subcellularLocation>
        <location evidence="1">Cell membrane</location>
        <topology evidence="1">Multi-pass membrane protein</topology>
    </subcellularLocation>
</comment>
<evidence type="ECO:0000256" key="4">
    <source>
        <dbReference type="ARBA" id="ARBA00022741"/>
    </source>
</evidence>
<dbReference type="InterPro" id="IPR003593">
    <property type="entry name" value="AAA+_ATPase"/>
</dbReference>
<evidence type="ECO:0000256" key="6">
    <source>
        <dbReference type="ARBA" id="ARBA00022989"/>
    </source>
</evidence>
<dbReference type="EMBL" id="SRRZ01000026">
    <property type="protein sequence ID" value="NQE34176.1"/>
    <property type="molecule type" value="Genomic_DNA"/>
</dbReference>
<evidence type="ECO:0000256" key="1">
    <source>
        <dbReference type="ARBA" id="ARBA00004651"/>
    </source>
</evidence>
<keyword evidence="2" id="KW-0813">Transport</keyword>
<keyword evidence="3 8" id="KW-0812">Transmembrane</keyword>
<dbReference type="PROSITE" id="PS50929">
    <property type="entry name" value="ABC_TM1F"/>
    <property type="match status" value="1"/>
</dbReference>
<dbReference type="CDD" id="cd03223">
    <property type="entry name" value="ABCD_peroxisomal_ALDP"/>
    <property type="match status" value="1"/>
</dbReference>
<evidence type="ECO:0000259" key="9">
    <source>
        <dbReference type="PROSITE" id="PS50893"/>
    </source>
</evidence>
<dbReference type="Proteomes" id="UP000702425">
    <property type="component" value="Unassembled WGS sequence"/>
</dbReference>
<dbReference type="PROSITE" id="PS50893">
    <property type="entry name" value="ABC_TRANSPORTER_2"/>
    <property type="match status" value="1"/>
</dbReference>
<feature type="transmembrane region" description="Helical" evidence="8">
    <location>
        <begin position="172"/>
        <end position="191"/>
    </location>
</feature>
<dbReference type="SMART" id="SM00382">
    <property type="entry name" value="AAA"/>
    <property type="match status" value="1"/>
</dbReference>
<dbReference type="InterPro" id="IPR050835">
    <property type="entry name" value="ABC_transporter_sub-D"/>
</dbReference>
<dbReference type="RefSeq" id="WP_172186789.1">
    <property type="nucleotide sequence ID" value="NZ_CAWPPK010000179.1"/>
</dbReference>
<evidence type="ECO:0000313" key="11">
    <source>
        <dbReference type="EMBL" id="NQE34176.1"/>
    </source>
</evidence>
<dbReference type="PANTHER" id="PTHR11384">
    <property type="entry name" value="ATP-BINDING CASSETTE, SUB-FAMILY D MEMBER"/>
    <property type="match status" value="1"/>
</dbReference>
<sequence>MNQLKQSVKQFWSIANPYFFSREKWGARGLFALVMLLMLGFNAVGIVQSYIMRDLMNAITGKNVSDFYKMWLMLLGLFAIFTPIMVFFFYSQNVLQLHWRKWLTNHLLKKYFSNQGFYKIKFNDKVDNPDQRLAEDVNLFVKQNIDIWGLLFNQVVTIISFLGVLFTIDKALTLVVLILAAFRTVFTIFIGKRLSRLKFNQLQREANFRYSLVHLRDNSESIAFYRGEEREFSAVSQRFNEVLNNFNNLIVLQRNLGFFTQGTGMIFTNLPIVFLAPRYFAGQIDFGQVTQASGAFVSILSALGFIAENFDMLTNFTTQINRLGTFDQVLSEQMAAPRAGMATIDVVEQHYLALQRVTLETPNYERILVRDLSFKVGQGESVLIVGPSGAGKSSLMRAIAGLWNAGTGCIVRPKPEETLFLPQRPYMLLGDLRSQLLYPNTSGQVTDEQLQEVLEQVNLSHLPERVGGFDVELEWADVLSLGEQQRLAFARLLLTKPRYAILDESTSALDVANERRLYQLLKGTGTAFISVGHRPTLVQYHEQVLRLVDNTNWHLISAKDYRPALAEFA</sequence>
<dbReference type="PANTHER" id="PTHR11384:SF59">
    <property type="entry name" value="LYSOSOMAL COBALAMIN TRANSPORTER ABCD4"/>
    <property type="match status" value="1"/>
</dbReference>
<dbReference type="Pfam" id="PF00005">
    <property type="entry name" value="ABC_tran"/>
    <property type="match status" value="1"/>
</dbReference>
<keyword evidence="12" id="KW-1185">Reference proteome</keyword>
<dbReference type="SUPFAM" id="SSF52540">
    <property type="entry name" value="P-loop containing nucleoside triphosphate hydrolases"/>
    <property type="match status" value="1"/>
</dbReference>
<feature type="transmembrane region" description="Helical" evidence="8">
    <location>
        <begin position="30"/>
        <end position="51"/>
    </location>
</feature>